<reference evidence="1 2" key="1">
    <citation type="submission" date="2018-09" db="EMBL/GenBank/DDBJ databases">
        <title>The draft genome of Acinetobacter spp. strains.</title>
        <authorList>
            <person name="Qin J."/>
            <person name="Feng Y."/>
            <person name="Zong Z."/>
        </authorList>
    </citation>
    <scope>NUCLEOTIDE SEQUENCE [LARGE SCALE GENOMIC DNA]</scope>
    <source>
        <strain evidence="1 2">WCHAc060012</strain>
    </source>
</reference>
<dbReference type="PANTHER" id="PTHR44216">
    <property type="entry name" value="PROTEIN O-MANNOSYL-TRANSFERASE TMTC2"/>
    <property type="match status" value="1"/>
</dbReference>
<dbReference type="GO" id="GO:0035269">
    <property type="term" value="P:protein O-linked glycosylation via mannose"/>
    <property type="evidence" value="ECO:0007669"/>
    <property type="project" value="TreeGrafter"/>
</dbReference>
<evidence type="ECO:0000313" key="2">
    <source>
        <dbReference type="Proteomes" id="UP000282388"/>
    </source>
</evidence>
<dbReference type="InterPro" id="IPR019734">
    <property type="entry name" value="TPR_rpt"/>
</dbReference>
<dbReference type="Proteomes" id="UP000282388">
    <property type="component" value="Unassembled WGS sequence"/>
</dbReference>
<dbReference type="PANTHER" id="PTHR44216:SF3">
    <property type="entry name" value="PROTEIN O-MANNOSYL-TRANSFERASE TMTC2"/>
    <property type="match status" value="1"/>
</dbReference>
<dbReference type="GO" id="GO:0000030">
    <property type="term" value="F:mannosyltransferase activity"/>
    <property type="evidence" value="ECO:0007669"/>
    <property type="project" value="TreeGrafter"/>
</dbReference>
<dbReference type="InterPro" id="IPR052384">
    <property type="entry name" value="TMTC_O-mannosyltransferase"/>
</dbReference>
<dbReference type="Pfam" id="PF13432">
    <property type="entry name" value="TPR_16"/>
    <property type="match status" value="2"/>
</dbReference>
<dbReference type="RefSeq" id="WP_120402517.1">
    <property type="nucleotide sequence ID" value="NZ_RAXV01000016.1"/>
</dbReference>
<dbReference type="InterPro" id="IPR011990">
    <property type="entry name" value="TPR-like_helical_dom_sf"/>
</dbReference>
<sequence length="668" mass="78420">MDLQQAQNLFIEATEAKNNNEFEKAISLYSQIPENFDEIKLIYAKAQWFLGYLFEQLDRLEEAEQAFKNVKHEDSANLYAETQLSLGFLFRQLIRPEEAEQAFRNVKHTDSAKEYAAAQWFLGVLFTEQNRWEEAEHAYNTVKHEDSVDFYAQAQRSLGFLFERQGRLVEAECAYKKVKREDSAKIYAQAQWFMGLLFKQQQRLNEAEQAYKNVKYEDSVEQYAKAQWYLGHLFESQNKIKEARECWNRIPLEDTETYAEAQLVLATKCLNENDTTEKIEYLIQYLPNIPKESRVYKLGGYQIEIWLSILKKVNEGFKIGFIEISESVDDLLKKLYLTSKYENCIAHYTNLAVSKLLISENGEHKNLKGLSALRLNTINLMNDPTEGFLLNELLCLDKNVTTEDSTFISCFTLHHDSLNQFRLYGKKDQLEATGLSLVLSKEFFAQEHNIAQMINKAESKALNNEEQLKIEKENHRLPKMPIYRCIYLDPTSGLIKVAQREEWSFHREYKADAKQHLLDKNPEAEQAWSEYQREITQIETKVQHGLNKLVKQITKLNQQKLSLDEQELLAEILLPLRYLIKHMAFKEEQECRMIYVTSMDNPLIQYDEKINRIYIDYESSVMEHLEKIYLAPKAKDEQMVFEYLCSRGQTVRKGKPPVKVKISQNPFR</sequence>
<dbReference type="SMART" id="SM00028">
    <property type="entry name" value="TPR"/>
    <property type="match status" value="6"/>
</dbReference>
<organism evidence="1 2">
    <name type="scientific">Acinetobacter tianfuensis</name>
    <dbReference type="NCBI Taxonomy" id="2419603"/>
    <lineage>
        <taxon>Bacteria</taxon>
        <taxon>Pseudomonadati</taxon>
        <taxon>Pseudomonadota</taxon>
        <taxon>Gammaproteobacteria</taxon>
        <taxon>Moraxellales</taxon>
        <taxon>Moraxellaceae</taxon>
        <taxon>Acinetobacter</taxon>
    </lineage>
</organism>
<dbReference type="SUPFAM" id="SSF81901">
    <property type="entry name" value="HCP-like"/>
    <property type="match status" value="1"/>
</dbReference>
<dbReference type="EMBL" id="RAXV01000016">
    <property type="protein sequence ID" value="RKG31329.1"/>
    <property type="molecule type" value="Genomic_DNA"/>
</dbReference>
<gene>
    <name evidence="1" type="ORF">D7V32_08810</name>
</gene>
<evidence type="ECO:0000313" key="1">
    <source>
        <dbReference type="EMBL" id="RKG31329.1"/>
    </source>
</evidence>
<comment type="caution">
    <text evidence="1">The sequence shown here is derived from an EMBL/GenBank/DDBJ whole genome shotgun (WGS) entry which is preliminary data.</text>
</comment>
<dbReference type="OrthoDB" id="199979at2"/>
<dbReference type="AlphaFoldDB" id="A0A3A8EAX7"/>
<protein>
    <submittedName>
        <fullName evidence="1">Tetratricopeptide repeat protein</fullName>
    </submittedName>
</protein>
<keyword evidence="2" id="KW-1185">Reference proteome</keyword>
<name>A0A3A8EAX7_9GAMM</name>
<dbReference type="Gene3D" id="1.25.40.10">
    <property type="entry name" value="Tetratricopeptide repeat domain"/>
    <property type="match status" value="2"/>
</dbReference>
<proteinExistence type="predicted"/>
<accession>A0A3A8EAX7</accession>